<feature type="transmembrane region" description="Helical" evidence="2">
    <location>
        <begin position="57"/>
        <end position="79"/>
    </location>
</feature>
<name>A0A5D2Q5G8_GOSTO</name>
<organism evidence="3 4">
    <name type="scientific">Gossypium tomentosum</name>
    <name type="common">Hawaiian cotton</name>
    <name type="synonym">Gossypium sandvicense</name>
    <dbReference type="NCBI Taxonomy" id="34277"/>
    <lineage>
        <taxon>Eukaryota</taxon>
        <taxon>Viridiplantae</taxon>
        <taxon>Streptophyta</taxon>
        <taxon>Embryophyta</taxon>
        <taxon>Tracheophyta</taxon>
        <taxon>Spermatophyta</taxon>
        <taxon>Magnoliopsida</taxon>
        <taxon>eudicotyledons</taxon>
        <taxon>Gunneridae</taxon>
        <taxon>Pentapetalae</taxon>
        <taxon>rosids</taxon>
        <taxon>malvids</taxon>
        <taxon>Malvales</taxon>
        <taxon>Malvaceae</taxon>
        <taxon>Malvoideae</taxon>
        <taxon>Gossypium</taxon>
    </lineage>
</organism>
<protein>
    <submittedName>
        <fullName evidence="3">Uncharacterized protein</fullName>
    </submittedName>
</protein>
<dbReference type="EMBL" id="CM017615">
    <property type="protein sequence ID" value="TYI22524.1"/>
    <property type="molecule type" value="Genomic_DNA"/>
</dbReference>
<dbReference type="Proteomes" id="UP000322667">
    <property type="component" value="Chromosome A06"/>
</dbReference>
<evidence type="ECO:0000256" key="1">
    <source>
        <dbReference type="SAM" id="MobiDB-lite"/>
    </source>
</evidence>
<evidence type="ECO:0000313" key="4">
    <source>
        <dbReference type="Proteomes" id="UP000322667"/>
    </source>
</evidence>
<keyword evidence="2" id="KW-0812">Transmembrane</keyword>
<dbReference type="AlphaFoldDB" id="A0A5D2Q5G8"/>
<gene>
    <name evidence="3" type="ORF">ES332_A06G109900v1</name>
</gene>
<keyword evidence="2" id="KW-0472">Membrane</keyword>
<proteinExistence type="predicted"/>
<evidence type="ECO:0000256" key="2">
    <source>
        <dbReference type="SAM" id="Phobius"/>
    </source>
</evidence>
<sequence length="80" mass="8753">MRLSAPFLSPTSVTEKGSPMSRPWGISGVRRPSEACEAAMTEAWWPMGGEKFGSSMLGGWLLLFSFLCNGLGFHLGCWVR</sequence>
<keyword evidence="2" id="KW-1133">Transmembrane helix</keyword>
<evidence type="ECO:0000313" key="3">
    <source>
        <dbReference type="EMBL" id="TYI22524.1"/>
    </source>
</evidence>
<reference evidence="3 4" key="1">
    <citation type="submission" date="2019-07" db="EMBL/GenBank/DDBJ databases">
        <title>WGS assembly of Gossypium tomentosum.</title>
        <authorList>
            <person name="Chen Z.J."/>
            <person name="Sreedasyam A."/>
            <person name="Ando A."/>
            <person name="Song Q."/>
            <person name="De L."/>
            <person name="Hulse-Kemp A."/>
            <person name="Ding M."/>
            <person name="Ye W."/>
            <person name="Kirkbride R."/>
            <person name="Jenkins J."/>
            <person name="Plott C."/>
            <person name="Lovell J."/>
            <person name="Lin Y.-M."/>
            <person name="Vaughn R."/>
            <person name="Liu B."/>
            <person name="Li W."/>
            <person name="Simpson S."/>
            <person name="Scheffler B."/>
            <person name="Saski C."/>
            <person name="Grover C."/>
            <person name="Hu G."/>
            <person name="Conover J."/>
            <person name="Carlson J."/>
            <person name="Shu S."/>
            <person name="Boston L."/>
            <person name="Williams M."/>
            <person name="Peterson D."/>
            <person name="Mcgee K."/>
            <person name="Jones D."/>
            <person name="Wendel J."/>
            <person name="Stelly D."/>
            <person name="Grimwood J."/>
            <person name="Schmutz J."/>
        </authorList>
    </citation>
    <scope>NUCLEOTIDE SEQUENCE [LARGE SCALE GENOMIC DNA]</scope>
    <source>
        <strain evidence="3">7179.01</strain>
    </source>
</reference>
<keyword evidence="4" id="KW-1185">Reference proteome</keyword>
<feature type="region of interest" description="Disordered" evidence="1">
    <location>
        <begin position="1"/>
        <end position="26"/>
    </location>
</feature>
<accession>A0A5D2Q5G8</accession>